<protein>
    <submittedName>
        <fullName evidence="9">Type IV secretion system protein VirD4</fullName>
    </submittedName>
</protein>
<evidence type="ECO:0000256" key="6">
    <source>
        <dbReference type="ARBA" id="ARBA00023136"/>
    </source>
</evidence>
<dbReference type="AlphaFoldDB" id="A0A1M7PHH5"/>
<gene>
    <name evidence="9" type="ORF">SAMN05444272_4416</name>
</gene>
<evidence type="ECO:0000313" key="9">
    <source>
        <dbReference type="EMBL" id="SHN16631.1"/>
    </source>
</evidence>
<sequence>MSKAVKDGVFFALFGLVLGGVIGFLLAGAYVDWRLGTPLSQFELLDAFKVSPWGGFRHPAYWTHALYVCGAAALLGGIGAVALGVRPSMNSHGSAKWASVQDLQRNKLLATVKSVGGPIYAKTSLPKGRGKFISCQDIPHSFIAAPTGSGKGVGVVIPTLLTYPGSVICLDVKGENFEKTSRHRKELGDVIYKFAPFDEEDRTHRYNPLEDVAALPERRRYAEAQRIAESLLFLPGNNAQGFMPSAKQILVATILVAIERNSANLGTVYDLLSQGKRSDGEGEADFAALFKQLASETAIEEAKAIYNRMAGTDYKTVSAYMSVLFDGGLGQWAEYHVRRATEASDFSIAELRRRPASIFIVVGPNDLQVLSPLIRMMFQQTVSILQRSEPGKDEPYPVLLLMDEFPALGKMDTLSQGITTLRSYGGRMMIVAQSISNLKAAYGNDGAQNFLANCRLQLFMAPADAETPEYVSKSIGDFTRKSRSKSWQMNKFSGTSISERQEGTRLLRPEDLRRLSDDEVVLLIQGHDAVRAKKVIYYKDRELKKLFEGQTGPLPEPPVVIVASNPRVEGLESRSVAGDGSSPDDASRTKAKRLKSLPQTVQDLSEEQADELLSKQNSLLSQICDVRRENLAKV</sequence>
<evidence type="ECO:0000313" key="10">
    <source>
        <dbReference type="Proteomes" id="UP000186002"/>
    </source>
</evidence>
<dbReference type="CDD" id="cd01127">
    <property type="entry name" value="TrwB_TraG_TraD_VirD4"/>
    <property type="match status" value="1"/>
</dbReference>
<evidence type="ECO:0000256" key="2">
    <source>
        <dbReference type="ARBA" id="ARBA00008806"/>
    </source>
</evidence>
<accession>A0A1M7PHH5</accession>
<dbReference type="GO" id="GO:0005886">
    <property type="term" value="C:plasma membrane"/>
    <property type="evidence" value="ECO:0007669"/>
    <property type="project" value="UniProtKB-SubCell"/>
</dbReference>
<keyword evidence="5 8" id="KW-1133">Transmembrane helix</keyword>
<dbReference type="InterPro" id="IPR003688">
    <property type="entry name" value="TraG/VirD4"/>
</dbReference>
<proteinExistence type="inferred from homology"/>
<comment type="subcellular location">
    <subcellularLocation>
        <location evidence="1">Cell membrane</location>
        <topology evidence="1">Multi-pass membrane protein</topology>
    </subcellularLocation>
</comment>
<evidence type="ECO:0000256" key="7">
    <source>
        <dbReference type="SAM" id="MobiDB-lite"/>
    </source>
</evidence>
<keyword evidence="10" id="KW-1185">Reference proteome</keyword>
<feature type="region of interest" description="Disordered" evidence="7">
    <location>
        <begin position="571"/>
        <end position="601"/>
    </location>
</feature>
<dbReference type="InterPro" id="IPR051539">
    <property type="entry name" value="T4SS-coupling_protein"/>
</dbReference>
<evidence type="ECO:0000256" key="1">
    <source>
        <dbReference type="ARBA" id="ARBA00004651"/>
    </source>
</evidence>
<evidence type="ECO:0000256" key="4">
    <source>
        <dbReference type="ARBA" id="ARBA00022692"/>
    </source>
</evidence>
<dbReference type="STRING" id="735517.SAMN05444272_4416"/>
<dbReference type="Pfam" id="PF02534">
    <property type="entry name" value="T4SS-DNA_transf"/>
    <property type="match status" value="1"/>
</dbReference>
<feature type="transmembrane region" description="Helical" evidence="8">
    <location>
        <begin position="61"/>
        <end position="85"/>
    </location>
</feature>
<dbReference type="PANTHER" id="PTHR37937:SF1">
    <property type="entry name" value="CONJUGATIVE TRANSFER: DNA TRANSPORT"/>
    <property type="match status" value="1"/>
</dbReference>
<dbReference type="InterPro" id="IPR027417">
    <property type="entry name" value="P-loop_NTPase"/>
</dbReference>
<reference evidence="9 10" key="1">
    <citation type="submission" date="2016-11" db="EMBL/GenBank/DDBJ databases">
        <authorList>
            <person name="Jaros S."/>
            <person name="Januszkiewicz K."/>
            <person name="Wedrychowicz H."/>
        </authorList>
    </citation>
    <scope>NUCLEOTIDE SEQUENCE [LARGE SCALE GENOMIC DNA]</scope>
    <source>
        <strain evidence="9 10">DSM 22153</strain>
    </source>
</reference>
<dbReference type="Proteomes" id="UP000186002">
    <property type="component" value="Unassembled WGS sequence"/>
</dbReference>
<dbReference type="RefSeq" id="WP_073015538.1">
    <property type="nucleotide sequence ID" value="NZ_FRBW01000008.1"/>
</dbReference>
<dbReference type="Gene3D" id="3.40.50.300">
    <property type="entry name" value="P-loop containing nucleotide triphosphate hydrolases"/>
    <property type="match status" value="1"/>
</dbReference>
<dbReference type="SUPFAM" id="SSF52540">
    <property type="entry name" value="P-loop containing nucleoside triphosphate hydrolases"/>
    <property type="match status" value="1"/>
</dbReference>
<keyword evidence="4 8" id="KW-0812">Transmembrane</keyword>
<name>A0A1M7PHH5_9HYPH</name>
<dbReference type="EMBL" id="FRBW01000008">
    <property type="protein sequence ID" value="SHN16631.1"/>
    <property type="molecule type" value="Genomic_DNA"/>
</dbReference>
<dbReference type="PANTHER" id="PTHR37937">
    <property type="entry name" value="CONJUGATIVE TRANSFER: DNA TRANSPORT"/>
    <property type="match status" value="1"/>
</dbReference>
<feature type="transmembrane region" description="Helical" evidence="8">
    <location>
        <begin position="9"/>
        <end position="31"/>
    </location>
</feature>
<keyword evidence="3" id="KW-1003">Cell membrane</keyword>
<keyword evidence="6 8" id="KW-0472">Membrane</keyword>
<organism evidence="9 10">
    <name type="scientific">Roseibium suaedae</name>
    <dbReference type="NCBI Taxonomy" id="735517"/>
    <lineage>
        <taxon>Bacteria</taxon>
        <taxon>Pseudomonadati</taxon>
        <taxon>Pseudomonadota</taxon>
        <taxon>Alphaproteobacteria</taxon>
        <taxon>Hyphomicrobiales</taxon>
        <taxon>Stappiaceae</taxon>
        <taxon>Roseibium</taxon>
    </lineage>
</organism>
<evidence type="ECO:0000256" key="3">
    <source>
        <dbReference type="ARBA" id="ARBA00022475"/>
    </source>
</evidence>
<evidence type="ECO:0000256" key="5">
    <source>
        <dbReference type="ARBA" id="ARBA00022989"/>
    </source>
</evidence>
<comment type="similarity">
    <text evidence="2">Belongs to the VirD4/TraG family.</text>
</comment>
<dbReference type="OrthoDB" id="9759295at2"/>
<dbReference type="NCBIfam" id="NF010424">
    <property type="entry name" value="PRK13850.1"/>
    <property type="match status" value="1"/>
</dbReference>
<evidence type="ECO:0000256" key="8">
    <source>
        <dbReference type="SAM" id="Phobius"/>
    </source>
</evidence>